<organism evidence="1 2">
    <name type="scientific">Chryseobacterium carnipullorum</name>
    <dbReference type="NCBI Taxonomy" id="1124835"/>
    <lineage>
        <taxon>Bacteria</taxon>
        <taxon>Pseudomonadati</taxon>
        <taxon>Bacteroidota</taxon>
        <taxon>Flavobacteriia</taxon>
        <taxon>Flavobacteriales</taxon>
        <taxon>Weeksellaceae</taxon>
        <taxon>Chryseobacterium group</taxon>
        <taxon>Chryseobacterium</taxon>
    </lineage>
</organism>
<dbReference type="Proteomes" id="UP000255224">
    <property type="component" value="Unassembled WGS sequence"/>
</dbReference>
<evidence type="ECO:0000313" key="2">
    <source>
        <dbReference type="Proteomes" id="UP000255224"/>
    </source>
</evidence>
<accession>A0A376DQ68</accession>
<dbReference type="STRING" id="297244.SAMN05421639_10428"/>
<reference evidence="1 2" key="1">
    <citation type="submission" date="2018-06" db="EMBL/GenBank/DDBJ databases">
        <authorList>
            <consortium name="Pathogen Informatics"/>
            <person name="Doyle S."/>
        </authorList>
    </citation>
    <scope>NUCLEOTIDE SEQUENCE [LARGE SCALE GENOMIC DNA]</scope>
    <source>
        <strain evidence="1 2">NCTC13533</strain>
    </source>
</reference>
<dbReference type="AlphaFoldDB" id="A0A376DQ68"/>
<sequence length="52" mass="6290">MNSPLRKIIEVYKNHADKTLLKGFKFLPNGKKVYNDSFDVNYWQRKELIFEL</sequence>
<evidence type="ECO:0000313" key="1">
    <source>
        <dbReference type="EMBL" id="STC93574.1"/>
    </source>
</evidence>
<name>A0A376DQ68_CHRCU</name>
<dbReference type="RefSeq" id="WP_164466123.1">
    <property type="nucleotide sequence ID" value="NZ_CP033920.1"/>
</dbReference>
<protein>
    <submittedName>
        <fullName evidence="1">Uncharacterized protein</fullName>
    </submittedName>
</protein>
<dbReference type="EMBL" id="UFVQ01000003">
    <property type="protein sequence ID" value="STC93574.1"/>
    <property type="molecule type" value="Genomic_DNA"/>
</dbReference>
<gene>
    <name evidence="1" type="ORF">NCTC13533_00920</name>
</gene>
<proteinExistence type="predicted"/>